<sequence>MMISNSGHINSVANNIYINNISKTSVKLEGNVGNSGDNDQIVLSNESQEFASYLNQLSSMSTVRTDKVSFYSKKIDNNDYKIDSGNIAEKILDGCFA</sequence>
<keyword evidence="2" id="KW-0969">Cilium</keyword>
<comment type="caution">
    <text evidence="2">The sequence shown here is derived from an EMBL/GenBank/DDBJ whole genome shotgun (WGS) entry which is preliminary data.</text>
</comment>
<dbReference type="SUPFAM" id="SSF101498">
    <property type="entry name" value="Anti-sigma factor FlgM"/>
    <property type="match status" value="1"/>
</dbReference>
<dbReference type="InterPro" id="IPR035890">
    <property type="entry name" value="Anti-sigma-28_factor_FlgM_sf"/>
</dbReference>
<dbReference type="Pfam" id="PF04316">
    <property type="entry name" value="FlgM"/>
    <property type="match status" value="1"/>
</dbReference>
<dbReference type="InterPro" id="IPR031316">
    <property type="entry name" value="FlgM_C"/>
</dbReference>
<proteinExistence type="predicted"/>
<reference evidence="2 3" key="1">
    <citation type="submission" date="2023-07" db="EMBL/GenBank/DDBJ databases">
        <title>Genomic Encyclopedia of Type Strains, Phase IV (KMG-IV): sequencing the most valuable type-strain genomes for metagenomic binning, comparative biology and taxonomic classification.</title>
        <authorList>
            <person name="Goeker M."/>
        </authorList>
    </citation>
    <scope>NUCLEOTIDE SEQUENCE [LARGE SCALE GENOMIC DNA]</scope>
    <source>
        <strain evidence="2 3">DSM 16980</strain>
    </source>
</reference>
<organism evidence="2 3">
    <name type="scientific">Pectinatus haikarae</name>
    <dbReference type="NCBI Taxonomy" id="349096"/>
    <lineage>
        <taxon>Bacteria</taxon>
        <taxon>Bacillati</taxon>
        <taxon>Bacillota</taxon>
        <taxon>Negativicutes</taxon>
        <taxon>Selenomonadales</taxon>
        <taxon>Selenomonadaceae</taxon>
        <taxon>Pectinatus</taxon>
    </lineage>
</organism>
<feature type="domain" description="Anti-sigma-28 factor FlgM C-terminal" evidence="1">
    <location>
        <begin position="39"/>
        <end position="93"/>
    </location>
</feature>
<evidence type="ECO:0000313" key="2">
    <source>
        <dbReference type="EMBL" id="MDQ0202828.1"/>
    </source>
</evidence>
<name>A0ABT9Y5B9_9FIRM</name>
<dbReference type="RefSeq" id="WP_307222749.1">
    <property type="nucleotide sequence ID" value="NZ_CP116940.1"/>
</dbReference>
<evidence type="ECO:0000259" key="1">
    <source>
        <dbReference type="Pfam" id="PF04316"/>
    </source>
</evidence>
<evidence type="ECO:0000313" key="3">
    <source>
        <dbReference type="Proteomes" id="UP001239167"/>
    </source>
</evidence>
<gene>
    <name evidence="2" type="ORF">J2S01_000521</name>
</gene>
<keyword evidence="2" id="KW-0282">Flagellum</keyword>
<accession>A0ABT9Y5B9</accession>
<dbReference type="Proteomes" id="UP001239167">
    <property type="component" value="Unassembled WGS sequence"/>
</dbReference>
<protein>
    <submittedName>
        <fullName evidence="2">Anti-sigma28 factor (Negative regulator of flagellin synthesis)</fullName>
    </submittedName>
</protein>
<dbReference type="EMBL" id="JAUSUE010000002">
    <property type="protein sequence ID" value="MDQ0202828.1"/>
    <property type="molecule type" value="Genomic_DNA"/>
</dbReference>
<keyword evidence="2" id="KW-0966">Cell projection</keyword>
<keyword evidence="3" id="KW-1185">Reference proteome</keyword>